<dbReference type="SMART" id="SM00239">
    <property type="entry name" value="C2"/>
    <property type="match status" value="3"/>
</dbReference>
<evidence type="ECO:0000256" key="8">
    <source>
        <dbReference type="ARBA" id="ARBA00022737"/>
    </source>
</evidence>
<evidence type="ECO:0000256" key="12">
    <source>
        <dbReference type="ARBA" id="ARBA00023055"/>
    </source>
</evidence>
<evidence type="ECO:0000256" key="4">
    <source>
        <dbReference type="ARBA" id="ARBA00022448"/>
    </source>
</evidence>
<evidence type="ECO:0000313" key="20">
    <source>
        <dbReference type="Proteomes" id="UP000308267"/>
    </source>
</evidence>
<dbReference type="Proteomes" id="UP000308267">
    <property type="component" value="Unassembled WGS sequence"/>
</dbReference>
<evidence type="ECO:0000256" key="10">
    <source>
        <dbReference type="ARBA" id="ARBA00022837"/>
    </source>
</evidence>
<dbReference type="GO" id="GO:0005789">
    <property type="term" value="C:endoplasmic reticulum membrane"/>
    <property type="evidence" value="ECO:0007669"/>
    <property type="project" value="UniProtKB-SubCell"/>
</dbReference>
<keyword evidence="6 16" id="KW-0812">Transmembrane</keyword>
<feature type="domain" description="C2" evidence="17">
    <location>
        <begin position="726"/>
        <end position="852"/>
    </location>
</feature>
<evidence type="ECO:0000256" key="7">
    <source>
        <dbReference type="ARBA" id="ARBA00022723"/>
    </source>
</evidence>
<evidence type="ECO:0000259" key="18">
    <source>
        <dbReference type="PROSITE" id="PS51847"/>
    </source>
</evidence>
<feature type="compositionally biased region" description="Basic and acidic residues" evidence="15">
    <location>
        <begin position="581"/>
        <end position="619"/>
    </location>
</feature>
<keyword evidence="4" id="KW-0813">Transport</keyword>
<dbReference type="Pfam" id="PF00168">
    <property type="entry name" value="C2"/>
    <property type="match status" value="3"/>
</dbReference>
<dbReference type="CDD" id="cd08391">
    <property type="entry name" value="C2A_C2C_Synaptotagmin_like"/>
    <property type="match status" value="1"/>
</dbReference>
<dbReference type="GO" id="GO:0006869">
    <property type="term" value="P:lipid transport"/>
    <property type="evidence" value="ECO:0007669"/>
    <property type="project" value="UniProtKB-KW"/>
</dbReference>
<dbReference type="SUPFAM" id="SSF49562">
    <property type="entry name" value="C2 domain (Calcium/lipid-binding domain, CaLB)"/>
    <property type="match status" value="3"/>
</dbReference>
<dbReference type="PANTHER" id="PTHR45761">
    <property type="entry name" value="EXTENDED SYNAPTOTAGMIN-LIKE PROTEIN 2, ISOFORM C"/>
    <property type="match status" value="1"/>
</dbReference>
<evidence type="ECO:0000256" key="16">
    <source>
        <dbReference type="SAM" id="Phobius"/>
    </source>
</evidence>
<evidence type="ECO:0000256" key="11">
    <source>
        <dbReference type="ARBA" id="ARBA00022989"/>
    </source>
</evidence>
<dbReference type="STRING" id="147828.A0A4S2LUB9"/>
<keyword evidence="8" id="KW-0677">Repeat</keyword>
<evidence type="ECO:0000256" key="3">
    <source>
        <dbReference type="ARBA" id="ARBA00005867"/>
    </source>
</evidence>
<protein>
    <submittedName>
        <fullName evidence="19">Uncharacterized protein</fullName>
    </submittedName>
</protein>
<name>A0A4S2LUB9_OPIFE</name>
<dbReference type="PROSITE" id="PS50004">
    <property type="entry name" value="C2"/>
    <property type="match status" value="3"/>
</dbReference>
<evidence type="ECO:0000256" key="9">
    <source>
        <dbReference type="ARBA" id="ARBA00022824"/>
    </source>
</evidence>
<dbReference type="InterPro" id="IPR031468">
    <property type="entry name" value="SMP_LBD"/>
</dbReference>
<keyword evidence="20" id="KW-1185">Reference proteome</keyword>
<dbReference type="InterPro" id="IPR037733">
    <property type="entry name" value="Ext_Synaptotagmin_C2A"/>
</dbReference>
<dbReference type="GO" id="GO:0035091">
    <property type="term" value="F:phosphatidylinositol binding"/>
    <property type="evidence" value="ECO:0007669"/>
    <property type="project" value="TreeGrafter"/>
</dbReference>
<evidence type="ECO:0000313" key="19">
    <source>
        <dbReference type="EMBL" id="TGZ64758.1"/>
    </source>
</evidence>
<dbReference type="InterPro" id="IPR035892">
    <property type="entry name" value="C2_domain_sf"/>
</dbReference>
<reference evidence="19 20" key="1">
    <citation type="journal article" date="2019" name="BMC Genomics">
        <title>New insights from Opisthorchis felineus genome: update on genomics of the epidemiologically important liver flukes.</title>
        <authorList>
            <person name="Ershov N.I."/>
            <person name="Mordvinov V.A."/>
            <person name="Prokhortchouk E.B."/>
            <person name="Pakharukova M.Y."/>
            <person name="Gunbin K.V."/>
            <person name="Ustyantsev K."/>
            <person name="Genaev M.A."/>
            <person name="Blinov A.G."/>
            <person name="Mazur A."/>
            <person name="Boulygina E."/>
            <person name="Tsygankova S."/>
            <person name="Khrameeva E."/>
            <person name="Chekanov N."/>
            <person name="Fan G."/>
            <person name="Xiao A."/>
            <person name="Zhang H."/>
            <person name="Xu X."/>
            <person name="Yang H."/>
            <person name="Solovyev V."/>
            <person name="Lee S.M."/>
            <person name="Liu X."/>
            <person name="Afonnikov D.A."/>
            <person name="Skryabin K.G."/>
        </authorList>
    </citation>
    <scope>NUCLEOTIDE SEQUENCE [LARGE SCALE GENOMIC DNA]</scope>
    <source>
        <strain evidence="19">AK-0245</strain>
        <tissue evidence="19">Whole organism</tissue>
    </source>
</reference>
<dbReference type="InterPro" id="IPR000008">
    <property type="entry name" value="C2_dom"/>
</dbReference>
<comment type="subcellular location">
    <subcellularLocation>
        <location evidence="1">Cell membrane</location>
        <topology evidence="1">Peripheral membrane protein</topology>
    </subcellularLocation>
    <subcellularLocation>
        <location evidence="2">Endoplasmic reticulum membrane</location>
        <topology evidence="2">Multi-pass membrane protein</topology>
    </subcellularLocation>
</comment>
<comment type="similarity">
    <text evidence="3">Belongs to the extended synaptotagmin family.</text>
</comment>
<sequence length="871" mass="97687">MLSASSVPPKKKRGFLPVALDCVAFVGSCISLWGVGYMGFSGAWVALGSVGYFFIKLARSKRAKLTSSLKAIGENEKQFIIQNFSVRDLPSWVYFPDVERAEWLNKVIKRLWPYICDYATDLIRQTVAPAVSAQLPSALLPFDFLTLDLGDTPPRIGGVKVYMEESIRRDEVVLDLDLMLYSDARIRVQLGNVKAGVKEFELRGTMRVVMKPLVPKVPFAGAVTVCFLDSPYIHFALTDIGNILSLPGLQQTLNTVIRNVVDELIVLPNRLPVQLLDNVDIRRLKYPMPQGVLRVNVIGARRLKIGDKNLITGGSSDPYCVIRVGARTFQTAVIQHTLEPEWNEQFEVIVDVWRGQSLAIEVLDKDQGNKDDFLGRTSIPLNSAHELGEMDTWTPLEEVKTGSIHLKLAWLSLSDNPDDIPQSIEQASVYRTAFGVAMSACFLYVVVEQAKNLKRVKQMREPSPFCNLLLGREAQKTEPKPYTQSPTWDSVHHFLVGDPYVDTLQIIVRDARGEGLLGRCSIPIKLLISEQNMSVTRPFPLEECGPETATIHLHLELKALVPRSKVEPVECTNGEEEDKIEDMNQAKAVDSRSELVDNALKTDEDTVLRQRTRSPEHPPSDQIQLEMHKSWQQKCTPEESPDMKKREVSASPEHTNGQQLGNIKLTTQYRATSSLLSVIVHEARHWWHLTGSRGVRPMFQGNQYGTMIVFIVRATGGTNYFTCVTPLYTHLFGLAYGEYHIPRIFFFMLSNLRGVDKDGLADPYVVIALVDNNGQVCGEKKKTSPVKNNLNPVYEASFDFDVSVDQLPSHGLLIEVRNHVGLFTRSGRTQQMGSVYIDLCQFVTAETLSDWFPLIPAKLISMCNHHLPSSD</sequence>
<evidence type="ECO:0000256" key="15">
    <source>
        <dbReference type="SAM" id="MobiDB-lite"/>
    </source>
</evidence>
<evidence type="ECO:0000256" key="13">
    <source>
        <dbReference type="ARBA" id="ARBA00023121"/>
    </source>
</evidence>
<gene>
    <name evidence="19" type="ORF">CRM22_006217</name>
</gene>
<dbReference type="CDD" id="cd21670">
    <property type="entry name" value="SMP_ESyt"/>
    <property type="match status" value="1"/>
</dbReference>
<dbReference type="Pfam" id="PF17047">
    <property type="entry name" value="SMP_LBD"/>
    <property type="match status" value="1"/>
</dbReference>
<dbReference type="GO" id="GO:0005886">
    <property type="term" value="C:plasma membrane"/>
    <property type="evidence" value="ECO:0007669"/>
    <property type="project" value="UniProtKB-SubCell"/>
</dbReference>
<dbReference type="GO" id="GO:0005509">
    <property type="term" value="F:calcium ion binding"/>
    <property type="evidence" value="ECO:0007669"/>
    <property type="project" value="TreeGrafter"/>
</dbReference>
<evidence type="ECO:0000259" key="17">
    <source>
        <dbReference type="PROSITE" id="PS50004"/>
    </source>
</evidence>
<dbReference type="OrthoDB" id="1029639at2759"/>
<dbReference type="PANTHER" id="PTHR45761:SF1">
    <property type="entry name" value="EXTENDED SYNAPTOTAGMIN-LIKE PROTEIN 2, ISOFORM C"/>
    <property type="match status" value="1"/>
</dbReference>
<dbReference type="InterPro" id="IPR039010">
    <property type="entry name" value="Synaptotagmin_SMP"/>
</dbReference>
<dbReference type="InterPro" id="IPR051634">
    <property type="entry name" value="Extended_Synaptotagmin"/>
</dbReference>
<dbReference type="GO" id="GO:0031210">
    <property type="term" value="F:phosphatidylcholine binding"/>
    <property type="evidence" value="ECO:0007669"/>
    <property type="project" value="TreeGrafter"/>
</dbReference>
<accession>A0A4S2LUB9</accession>
<feature type="transmembrane region" description="Helical" evidence="16">
    <location>
        <begin position="41"/>
        <end position="58"/>
    </location>
</feature>
<keyword evidence="13" id="KW-0446">Lipid-binding</keyword>
<dbReference type="GO" id="GO:0008429">
    <property type="term" value="F:phosphatidylethanolamine binding"/>
    <property type="evidence" value="ECO:0007669"/>
    <property type="project" value="TreeGrafter"/>
</dbReference>
<proteinExistence type="inferred from homology"/>
<keyword evidence="11 16" id="KW-1133">Transmembrane helix</keyword>
<dbReference type="Gene3D" id="2.60.40.150">
    <property type="entry name" value="C2 domain"/>
    <property type="match status" value="3"/>
</dbReference>
<evidence type="ECO:0000256" key="1">
    <source>
        <dbReference type="ARBA" id="ARBA00004202"/>
    </source>
</evidence>
<dbReference type="AlphaFoldDB" id="A0A4S2LUB9"/>
<keyword evidence="7" id="KW-0479">Metal-binding</keyword>
<keyword evidence="14 16" id="KW-0472">Membrane</keyword>
<feature type="domain" description="SMP-LTD" evidence="18">
    <location>
        <begin position="97"/>
        <end position="276"/>
    </location>
</feature>
<dbReference type="GO" id="GO:0061817">
    <property type="term" value="P:endoplasmic reticulum-plasma membrane tethering"/>
    <property type="evidence" value="ECO:0007669"/>
    <property type="project" value="InterPro"/>
</dbReference>
<organism evidence="19 20">
    <name type="scientific">Opisthorchis felineus</name>
    <dbReference type="NCBI Taxonomy" id="147828"/>
    <lineage>
        <taxon>Eukaryota</taxon>
        <taxon>Metazoa</taxon>
        <taxon>Spiralia</taxon>
        <taxon>Lophotrochozoa</taxon>
        <taxon>Platyhelminthes</taxon>
        <taxon>Trematoda</taxon>
        <taxon>Digenea</taxon>
        <taxon>Opisthorchiida</taxon>
        <taxon>Opisthorchiata</taxon>
        <taxon>Opisthorchiidae</taxon>
        <taxon>Opisthorchis</taxon>
    </lineage>
</organism>
<evidence type="ECO:0000256" key="14">
    <source>
        <dbReference type="ARBA" id="ARBA00023136"/>
    </source>
</evidence>
<dbReference type="GO" id="GO:0005544">
    <property type="term" value="F:calcium-dependent phospholipid binding"/>
    <property type="evidence" value="ECO:0007669"/>
    <property type="project" value="TreeGrafter"/>
</dbReference>
<comment type="caution">
    <text evidence="19">The sequence shown here is derived from an EMBL/GenBank/DDBJ whole genome shotgun (WGS) entry which is preliminary data.</text>
</comment>
<keyword evidence="10" id="KW-0106">Calcium</keyword>
<feature type="domain" description="C2" evidence="17">
    <location>
        <begin position="267"/>
        <end position="394"/>
    </location>
</feature>
<keyword evidence="12" id="KW-0445">Lipid transport</keyword>
<evidence type="ECO:0000256" key="6">
    <source>
        <dbReference type="ARBA" id="ARBA00022692"/>
    </source>
</evidence>
<dbReference type="EMBL" id="SJOL01006618">
    <property type="protein sequence ID" value="TGZ64758.1"/>
    <property type="molecule type" value="Genomic_DNA"/>
</dbReference>
<evidence type="ECO:0000256" key="2">
    <source>
        <dbReference type="ARBA" id="ARBA00004477"/>
    </source>
</evidence>
<evidence type="ECO:0000256" key="5">
    <source>
        <dbReference type="ARBA" id="ARBA00022475"/>
    </source>
</evidence>
<dbReference type="PROSITE" id="PS51847">
    <property type="entry name" value="SMP"/>
    <property type="match status" value="1"/>
</dbReference>
<feature type="domain" description="C2" evidence="17">
    <location>
        <begin position="420"/>
        <end position="537"/>
    </location>
</feature>
<keyword evidence="9" id="KW-0256">Endoplasmic reticulum</keyword>
<keyword evidence="5" id="KW-1003">Cell membrane</keyword>
<dbReference type="FunFam" id="2.60.40.150:FF:000025">
    <property type="entry name" value="Extended synaptotagmin 2"/>
    <property type="match status" value="1"/>
</dbReference>
<feature type="region of interest" description="Disordered" evidence="15">
    <location>
        <begin position="571"/>
        <end position="658"/>
    </location>
</feature>